<keyword evidence="5" id="KW-0378">Hydrolase</keyword>
<dbReference type="EMBL" id="QWKX01000012">
    <property type="protein sequence ID" value="RIH78699.1"/>
    <property type="molecule type" value="Genomic_DNA"/>
</dbReference>
<dbReference type="GO" id="GO:0004540">
    <property type="term" value="F:RNA nuclease activity"/>
    <property type="evidence" value="ECO:0007669"/>
    <property type="project" value="InterPro"/>
</dbReference>
<dbReference type="InterPro" id="IPR008201">
    <property type="entry name" value="HepT-like"/>
</dbReference>
<gene>
    <name evidence="6" type="ORF">Mcate_00718</name>
</gene>
<dbReference type="GO" id="GO:0000166">
    <property type="term" value="F:nucleotide binding"/>
    <property type="evidence" value="ECO:0007669"/>
    <property type="project" value="UniProtKB-KW"/>
</dbReference>
<evidence type="ECO:0000256" key="2">
    <source>
        <dbReference type="ARBA" id="ARBA00022649"/>
    </source>
</evidence>
<dbReference type="PANTHER" id="PTHR34139">
    <property type="entry name" value="UPF0331 PROTEIN MJ0127"/>
    <property type="match status" value="1"/>
</dbReference>
<proteinExistence type="predicted"/>
<reference evidence="6 7" key="1">
    <citation type="submission" date="2018-08" db="EMBL/GenBank/DDBJ databases">
        <title>Meiothermus cateniformans JCM 15151 genome sequencing project.</title>
        <authorList>
            <person name="Da Costa M.S."/>
            <person name="Albuquerque L."/>
            <person name="Raposo P."/>
            <person name="Froufe H.J.C."/>
            <person name="Barroso C.S."/>
            <person name="Egas C."/>
        </authorList>
    </citation>
    <scope>NUCLEOTIDE SEQUENCE [LARGE SCALE GENOMIC DNA]</scope>
    <source>
        <strain evidence="6 7">JCM 15151</strain>
    </source>
</reference>
<dbReference type="AlphaFoldDB" id="A0A399E634"/>
<sequence>MSLRLDLYFQDILEAIARIRRYTQGLAFEDFDQNELVVDACIRNFLVIGEAVKQIPDELRLRQPEIPWRLIAGMRDVLVHAYFSTDSRVLWDVIENELEPLEQAIGKMLANEASE</sequence>
<dbReference type="RefSeq" id="WP_027886502.1">
    <property type="nucleotide sequence ID" value="NZ_JBHSXZ010000034.1"/>
</dbReference>
<dbReference type="OrthoDB" id="9810538at2"/>
<name>A0A399E634_9DEIN</name>
<dbReference type="InterPro" id="IPR051813">
    <property type="entry name" value="HepT_RNase_toxin"/>
</dbReference>
<keyword evidence="2" id="KW-1277">Toxin-antitoxin system</keyword>
<keyword evidence="3" id="KW-0540">Nuclease</keyword>
<organism evidence="6 7">
    <name type="scientific">Meiothermus taiwanensis</name>
    <dbReference type="NCBI Taxonomy" id="172827"/>
    <lineage>
        <taxon>Bacteria</taxon>
        <taxon>Thermotogati</taxon>
        <taxon>Deinococcota</taxon>
        <taxon>Deinococci</taxon>
        <taxon>Thermales</taxon>
        <taxon>Thermaceae</taxon>
        <taxon>Meiothermus</taxon>
    </lineage>
</organism>
<dbReference type="GO" id="GO:0016787">
    <property type="term" value="F:hydrolase activity"/>
    <property type="evidence" value="ECO:0007669"/>
    <property type="project" value="UniProtKB-KW"/>
</dbReference>
<evidence type="ECO:0000313" key="7">
    <source>
        <dbReference type="Proteomes" id="UP000266089"/>
    </source>
</evidence>
<dbReference type="PANTHER" id="PTHR34139:SF1">
    <property type="entry name" value="RNASE MJ1380-RELATED"/>
    <property type="match status" value="1"/>
</dbReference>
<evidence type="ECO:0000256" key="3">
    <source>
        <dbReference type="ARBA" id="ARBA00022722"/>
    </source>
</evidence>
<evidence type="ECO:0000256" key="1">
    <source>
        <dbReference type="ARBA" id="ARBA00022553"/>
    </source>
</evidence>
<dbReference type="Proteomes" id="UP000266089">
    <property type="component" value="Unassembled WGS sequence"/>
</dbReference>
<dbReference type="GO" id="GO:0110001">
    <property type="term" value="C:toxin-antitoxin complex"/>
    <property type="evidence" value="ECO:0007669"/>
    <property type="project" value="InterPro"/>
</dbReference>
<evidence type="ECO:0000313" key="6">
    <source>
        <dbReference type="EMBL" id="RIH78699.1"/>
    </source>
</evidence>
<evidence type="ECO:0000256" key="4">
    <source>
        <dbReference type="ARBA" id="ARBA00022741"/>
    </source>
</evidence>
<evidence type="ECO:0008006" key="8">
    <source>
        <dbReference type="Google" id="ProtNLM"/>
    </source>
</evidence>
<evidence type="ECO:0000256" key="5">
    <source>
        <dbReference type="ARBA" id="ARBA00022801"/>
    </source>
</evidence>
<comment type="caution">
    <text evidence="6">The sequence shown here is derived from an EMBL/GenBank/DDBJ whole genome shotgun (WGS) entry which is preliminary data.</text>
</comment>
<dbReference type="Pfam" id="PF01934">
    <property type="entry name" value="HepT-like"/>
    <property type="match status" value="1"/>
</dbReference>
<keyword evidence="1" id="KW-0597">Phosphoprotein</keyword>
<keyword evidence="4" id="KW-0547">Nucleotide-binding</keyword>
<protein>
    <recommendedName>
        <fullName evidence="8">DUF86 domain-containing protein</fullName>
    </recommendedName>
</protein>
<accession>A0A399E634</accession>